<evidence type="ECO:0000256" key="2">
    <source>
        <dbReference type="ARBA" id="ARBA00022676"/>
    </source>
</evidence>
<proteinExistence type="inferred from homology"/>
<dbReference type="Proteomes" id="UP000505306">
    <property type="component" value="Chromosome"/>
</dbReference>
<feature type="transmembrane region" description="Helical" evidence="4">
    <location>
        <begin position="278"/>
        <end position="296"/>
    </location>
</feature>
<accession>A0A6G6GPL4</accession>
<evidence type="ECO:0000256" key="1">
    <source>
        <dbReference type="ARBA" id="ARBA00006739"/>
    </source>
</evidence>
<sequence length="364" mass="41399">MVLLYVLAAVVLINCGYYILFSKFSFLKPPTVSTYKTYPVSIIICAKNEAENLAKNIPSILAQAYPNFEVILINDSSSDNTLDVMEDFANEDNRVKIVNVENNEAFWGNKKYALTLGIKKAVNKRMLFTDADCKPASPNWLAEMTKNLDQTKQLVLGYGAYVKEKGFLNALIRFETLMTALQYFSYAKAGTPYMGVGRNLAYTSKLYYDNNGFISHIQLPSGDDDLFVNEVATSANTVLCFSEESFTISKPKTTFKAWLLQKRRHVTTAKLYKPKHKFLLSTYYVANLLFWLLTPVCLLLSNWKIVLAVVLVRLLCQYIVVGKAAQNLKERNLIPFLPFLELFLVCFQLSIFIFNSSAKPTRWK</sequence>
<dbReference type="Pfam" id="PF00535">
    <property type="entry name" value="Glycos_transf_2"/>
    <property type="match status" value="1"/>
</dbReference>
<keyword evidence="2" id="KW-0328">Glycosyltransferase</keyword>
<evidence type="ECO:0000256" key="4">
    <source>
        <dbReference type="SAM" id="Phobius"/>
    </source>
</evidence>
<gene>
    <name evidence="6" type="ORF">G5B37_13220</name>
</gene>
<dbReference type="Gene3D" id="3.90.550.10">
    <property type="entry name" value="Spore Coat Polysaccharide Biosynthesis Protein SpsA, Chain A"/>
    <property type="match status" value="1"/>
</dbReference>
<dbReference type="InterPro" id="IPR001173">
    <property type="entry name" value="Glyco_trans_2-like"/>
</dbReference>
<evidence type="ECO:0000259" key="5">
    <source>
        <dbReference type="Pfam" id="PF00535"/>
    </source>
</evidence>
<name>A0A6G6GPL4_9FLAO</name>
<feature type="transmembrane region" description="Helical" evidence="4">
    <location>
        <begin position="333"/>
        <end position="354"/>
    </location>
</feature>
<feature type="transmembrane region" description="Helical" evidence="4">
    <location>
        <begin position="6"/>
        <end position="26"/>
    </location>
</feature>
<evidence type="ECO:0000313" key="7">
    <source>
        <dbReference type="Proteomes" id="UP000505306"/>
    </source>
</evidence>
<dbReference type="AlphaFoldDB" id="A0A6G6GPL4"/>
<evidence type="ECO:0000256" key="3">
    <source>
        <dbReference type="ARBA" id="ARBA00022679"/>
    </source>
</evidence>
<keyword evidence="4" id="KW-0812">Transmembrane</keyword>
<feature type="domain" description="Glycosyltransferase 2-like" evidence="5">
    <location>
        <begin position="41"/>
        <end position="172"/>
    </location>
</feature>
<dbReference type="PANTHER" id="PTHR43630:SF1">
    <property type="entry name" value="POLY-BETA-1,6-N-ACETYL-D-GLUCOSAMINE SYNTHASE"/>
    <property type="match status" value="1"/>
</dbReference>
<keyword evidence="7" id="KW-1185">Reference proteome</keyword>
<dbReference type="SUPFAM" id="SSF53448">
    <property type="entry name" value="Nucleotide-diphospho-sugar transferases"/>
    <property type="match status" value="1"/>
</dbReference>
<reference evidence="6 7" key="1">
    <citation type="submission" date="2020-02" db="EMBL/GenBank/DDBJ databases">
        <title>Complete genome sequence of Flavobacteriaceae bacterium.</title>
        <authorList>
            <person name="Kim S.-J."/>
            <person name="Kim Y.-S."/>
            <person name="Kim K.-H."/>
        </authorList>
    </citation>
    <scope>NUCLEOTIDE SEQUENCE [LARGE SCALE GENOMIC DNA]</scope>
    <source>
        <strain evidence="6 7">RR4-40</strain>
    </source>
</reference>
<evidence type="ECO:0000313" key="6">
    <source>
        <dbReference type="EMBL" id="QIE60488.1"/>
    </source>
</evidence>
<dbReference type="EMBL" id="CP049057">
    <property type="protein sequence ID" value="QIE60488.1"/>
    <property type="molecule type" value="Genomic_DNA"/>
</dbReference>
<dbReference type="RefSeq" id="WP_164680500.1">
    <property type="nucleotide sequence ID" value="NZ_CP049057.1"/>
</dbReference>
<dbReference type="GO" id="GO:0016757">
    <property type="term" value="F:glycosyltransferase activity"/>
    <property type="evidence" value="ECO:0007669"/>
    <property type="project" value="UniProtKB-KW"/>
</dbReference>
<feature type="transmembrane region" description="Helical" evidence="4">
    <location>
        <begin position="302"/>
        <end position="321"/>
    </location>
</feature>
<dbReference type="PANTHER" id="PTHR43630">
    <property type="entry name" value="POLY-BETA-1,6-N-ACETYL-D-GLUCOSAMINE SYNTHASE"/>
    <property type="match status" value="1"/>
</dbReference>
<organism evidence="6 7">
    <name type="scientific">Rasiella rasia</name>
    <dbReference type="NCBI Taxonomy" id="2744027"/>
    <lineage>
        <taxon>Bacteria</taxon>
        <taxon>Pseudomonadati</taxon>
        <taxon>Bacteroidota</taxon>
        <taxon>Flavobacteriia</taxon>
        <taxon>Flavobacteriales</taxon>
        <taxon>Flavobacteriaceae</taxon>
        <taxon>Rasiella</taxon>
    </lineage>
</organism>
<keyword evidence="4" id="KW-1133">Transmembrane helix</keyword>
<keyword evidence="3 6" id="KW-0808">Transferase</keyword>
<keyword evidence="4" id="KW-0472">Membrane</keyword>
<protein>
    <submittedName>
        <fullName evidence="6">Glycosyltransferase</fullName>
    </submittedName>
</protein>
<dbReference type="KEGG" id="mgel:G5B37_13220"/>
<comment type="similarity">
    <text evidence="1">Belongs to the glycosyltransferase 2 family.</text>
</comment>
<dbReference type="InterPro" id="IPR029044">
    <property type="entry name" value="Nucleotide-diphossugar_trans"/>
</dbReference>